<reference evidence="9" key="1">
    <citation type="submission" date="2020-10" db="EMBL/GenBank/DDBJ databases">
        <title>Ca. Dormibacterota MAGs.</title>
        <authorList>
            <person name="Montgomery K."/>
        </authorList>
    </citation>
    <scope>NUCLEOTIDE SEQUENCE [LARGE SCALE GENOMIC DNA]</scope>
    <source>
        <strain evidence="9">SC8812_S17_10</strain>
    </source>
</reference>
<proteinExistence type="predicted"/>
<comment type="cofactor">
    <cofactor evidence="1">
        <name>Ca(2+)</name>
        <dbReference type="ChEBI" id="CHEBI:29108"/>
    </cofactor>
</comment>
<comment type="caution">
    <text evidence="9">The sequence shown here is derived from an EMBL/GenBank/DDBJ whole genome shotgun (WGS) entry which is preliminary data.</text>
</comment>
<keyword evidence="3" id="KW-0479">Metal-binding</keyword>
<evidence type="ECO:0000256" key="4">
    <source>
        <dbReference type="ARBA" id="ARBA00022801"/>
    </source>
</evidence>
<dbReference type="GO" id="GO:0006508">
    <property type="term" value="P:proteolysis"/>
    <property type="evidence" value="ECO:0007669"/>
    <property type="project" value="UniProtKB-KW"/>
</dbReference>
<dbReference type="Proteomes" id="UP000612893">
    <property type="component" value="Unassembled WGS sequence"/>
</dbReference>
<dbReference type="Pfam" id="PF00082">
    <property type="entry name" value="Peptidase_S8"/>
    <property type="match status" value="1"/>
</dbReference>
<keyword evidence="5" id="KW-0720">Serine protease</keyword>
<protein>
    <submittedName>
        <fullName evidence="9">S8/S53 family peptidase</fullName>
    </submittedName>
</protein>
<dbReference type="AlphaFoldDB" id="A0A934K8J0"/>
<evidence type="ECO:0000256" key="2">
    <source>
        <dbReference type="ARBA" id="ARBA00022670"/>
    </source>
</evidence>
<keyword evidence="2" id="KW-0645">Protease</keyword>
<name>A0A934K8J0_9BACT</name>
<dbReference type="CDD" id="cd11377">
    <property type="entry name" value="Pro-peptidase_S53"/>
    <property type="match status" value="1"/>
</dbReference>
<dbReference type="RefSeq" id="WP_338200093.1">
    <property type="nucleotide sequence ID" value="NZ_JAEKNR010000072.1"/>
</dbReference>
<dbReference type="PANTHER" id="PTHR14218">
    <property type="entry name" value="PROTEASE S8 TRIPEPTIDYL PEPTIDASE I CLN2"/>
    <property type="match status" value="1"/>
</dbReference>
<evidence type="ECO:0000259" key="8">
    <source>
        <dbReference type="PROSITE" id="PS51695"/>
    </source>
</evidence>
<evidence type="ECO:0000256" key="3">
    <source>
        <dbReference type="ARBA" id="ARBA00022723"/>
    </source>
</evidence>
<dbReference type="InterPro" id="IPR000209">
    <property type="entry name" value="Peptidase_S8/S53_dom"/>
</dbReference>
<keyword evidence="7" id="KW-0865">Zymogen</keyword>
<evidence type="ECO:0000256" key="5">
    <source>
        <dbReference type="ARBA" id="ARBA00022825"/>
    </source>
</evidence>
<dbReference type="SUPFAM" id="SSF54897">
    <property type="entry name" value="Protease propeptides/inhibitors"/>
    <property type="match status" value="1"/>
</dbReference>
<dbReference type="InterPro" id="IPR015366">
    <property type="entry name" value="S53_propep"/>
</dbReference>
<keyword evidence="6" id="KW-0106">Calcium</keyword>
<dbReference type="PANTHER" id="PTHR14218:SF15">
    <property type="entry name" value="TRIPEPTIDYL-PEPTIDASE 1"/>
    <property type="match status" value="1"/>
</dbReference>
<dbReference type="InterPro" id="IPR050819">
    <property type="entry name" value="Tripeptidyl-peptidase_I"/>
</dbReference>
<dbReference type="GO" id="GO:0046872">
    <property type="term" value="F:metal ion binding"/>
    <property type="evidence" value="ECO:0007669"/>
    <property type="project" value="UniProtKB-KW"/>
</dbReference>
<accession>A0A934K8J0</accession>
<dbReference type="PROSITE" id="PS51695">
    <property type="entry name" value="SEDOLISIN"/>
    <property type="match status" value="1"/>
</dbReference>
<evidence type="ECO:0000256" key="7">
    <source>
        <dbReference type="ARBA" id="ARBA00023145"/>
    </source>
</evidence>
<dbReference type="InterPro" id="IPR030400">
    <property type="entry name" value="Sedolisin_dom"/>
</dbReference>
<dbReference type="Pfam" id="PF09286">
    <property type="entry name" value="Pro-kuma_activ"/>
    <property type="match status" value="1"/>
</dbReference>
<dbReference type="EMBL" id="JAEKNR010000072">
    <property type="protein sequence ID" value="MBJ7597675.1"/>
    <property type="molecule type" value="Genomic_DNA"/>
</dbReference>
<feature type="domain" description="Peptidase S53" evidence="8">
    <location>
        <begin position="182"/>
        <end position="524"/>
    </location>
</feature>
<evidence type="ECO:0000313" key="10">
    <source>
        <dbReference type="Proteomes" id="UP000612893"/>
    </source>
</evidence>
<sequence>MAESERYVAVSGSERLPLAGAVEVGPTDPDSEIRITVLLRRRPDSGLSTLVEELDAKPPAERTYLTREGLASQYGADPQDLRKVEEFAAQHGLKVVETDPGTRTVVLSGRVGDFSSAFRVDLTDQRYEGATYRVRTGPVSVPAQLADVVQAVIGLDNRPQAATRVVVAPEPLAIVATGAAVAFTPVEVARLYQFPTGVTGQGQTIGIIELGGGYNASDLSTFFGNLGIPEPTVVSVSVDGAQNSPSQPPAGADYEVELDIQVAGAVAPGARIAVYFAPNTDQGFLDAITTAIHDTTNNPGVISISWGSPESNWTGQSMQAFEQRFQDAAAVGVSVFCASGDNGSSDGVTDGLQHVDFPASGPHAVGCGGTHLEGTGSTITSEVVWSGSGGGVSDQFGLPTWQNGVGVPPSANPGHRIGRGVPDVSGAADPATGYKIVVGGSTTVVGGTSAVSPLWSGLTALLNQALGHHLGFFSPQLYAPAERATFGDITSGSNGAYSAAPGWDACTGLGTPRGQALLQALRGG</sequence>
<gene>
    <name evidence="9" type="ORF">JF922_06275</name>
</gene>
<dbReference type="GO" id="GO:0008236">
    <property type="term" value="F:serine-type peptidase activity"/>
    <property type="evidence" value="ECO:0007669"/>
    <property type="project" value="UniProtKB-KW"/>
</dbReference>
<organism evidence="9 10">
    <name type="scientific">Candidatus Nephthysia bennettiae</name>
    <dbReference type="NCBI Taxonomy" id="3127016"/>
    <lineage>
        <taxon>Bacteria</taxon>
        <taxon>Bacillati</taxon>
        <taxon>Candidatus Dormiibacterota</taxon>
        <taxon>Candidatus Dormibacteria</taxon>
        <taxon>Candidatus Dormibacterales</taxon>
        <taxon>Candidatus Dormibacteraceae</taxon>
        <taxon>Candidatus Nephthysia</taxon>
    </lineage>
</organism>
<keyword evidence="4" id="KW-0378">Hydrolase</keyword>
<dbReference type="SMART" id="SM00944">
    <property type="entry name" value="Pro-kuma_activ"/>
    <property type="match status" value="1"/>
</dbReference>
<dbReference type="SUPFAM" id="SSF52743">
    <property type="entry name" value="Subtilisin-like"/>
    <property type="match status" value="1"/>
</dbReference>
<dbReference type="Gene3D" id="3.40.50.200">
    <property type="entry name" value="Peptidase S8/S53 domain"/>
    <property type="match status" value="1"/>
</dbReference>
<evidence type="ECO:0000256" key="6">
    <source>
        <dbReference type="ARBA" id="ARBA00022837"/>
    </source>
</evidence>
<dbReference type="InterPro" id="IPR036852">
    <property type="entry name" value="Peptidase_S8/S53_dom_sf"/>
</dbReference>
<dbReference type="CDD" id="cd04056">
    <property type="entry name" value="Peptidases_S53"/>
    <property type="match status" value="1"/>
</dbReference>
<keyword evidence="10" id="KW-1185">Reference proteome</keyword>
<evidence type="ECO:0000256" key="1">
    <source>
        <dbReference type="ARBA" id="ARBA00001913"/>
    </source>
</evidence>
<evidence type="ECO:0000313" key="9">
    <source>
        <dbReference type="EMBL" id="MBJ7597675.1"/>
    </source>
</evidence>